<dbReference type="PANTHER" id="PTHR35561">
    <property type="entry name" value="RNA 2',3'-CYCLIC PHOSPHODIESTERASE"/>
    <property type="match status" value="1"/>
</dbReference>
<dbReference type="Proteomes" id="UP000231542">
    <property type="component" value="Unassembled WGS sequence"/>
</dbReference>
<comment type="function">
    <text evidence="2">Hydrolyzes RNA 2',3'-cyclic phosphodiester to an RNA 2'-phosphomonoester.</text>
</comment>
<feature type="active site" description="Proton acceptor" evidence="2">
    <location>
        <position position="129"/>
    </location>
</feature>
<reference evidence="4 5" key="1">
    <citation type="submission" date="2017-09" db="EMBL/GenBank/DDBJ databases">
        <title>Depth-based differentiation of microbial function through sediment-hosted aquifers and enrichment of novel symbionts in the deep terrestrial subsurface.</title>
        <authorList>
            <person name="Probst A.J."/>
            <person name="Ladd B."/>
            <person name="Jarett J.K."/>
            <person name="Geller-Mcgrath D.E."/>
            <person name="Sieber C.M."/>
            <person name="Emerson J.B."/>
            <person name="Anantharaman K."/>
            <person name="Thomas B.C."/>
            <person name="Malmstrom R."/>
            <person name="Stieglmeier M."/>
            <person name="Klingl A."/>
            <person name="Woyke T."/>
            <person name="Ryan C.M."/>
            <person name="Banfield J.F."/>
        </authorList>
    </citation>
    <scope>NUCLEOTIDE SEQUENCE [LARGE SCALE GENOMIC DNA]</scope>
    <source>
        <strain evidence="4">CG08_land_8_20_14_0_20_40_16</strain>
    </source>
</reference>
<gene>
    <name evidence="4" type="ORF">COT24_05145</name>
</gene>
<evidence type="ECO:0000256" key="2">
    <source>
        <dbReference type="HAMAP-Rule" id="MF_01940"/>
    </source>
</evidence>
<dbReference type="InterPro" id="IPR014051">
    <property type="entry name" value="Phosphoesterase_HXTX"/>
</dbReference>
<dbReference type="EMBL" id="PEXU01000057">
    <property type="protein sequence ID" value="PIS42093.1"/>
    <property type="molecule type" value="Genomic_DNA"/>
</dbReference>
<feature type="short sequence motif" description="HXTX 2" evidence="2">
    <location>
        <begin position="129"/>
        <end position="132"/>
    </location>
</feature>
<evidence type="ECO:0000259" key="3">
    <source>
        <dbReference type="Pfam" id="PF02834"/>
    </source>
</evidence>
<feature type="domain" description="Phosphoesterase HXTX" evidence="3">
    <location>
        <begin position="9"/>
        <end position="92"/>
    </location>
</feature>
<dbReference type="InterPro" id="IPR009097">
    <property type="entry name" value="Cyclic_Pdiesterase"/>
</dbReference>
<dbReference type="Pfam" id="PF02834">
    <property type="entry name" value="LigT_PEase"/>
    <property type="match status" value="1"/>
</dbReference>
<dbReference type="HAMAP" id="MF_01940">
    <property type="entry name" value="RNA_CPDase"/>
    <property type="match status" value="1"/>
</dbReference>
<dbReference type="NCBIfam" id="TIGR02258">
    <property type="entry name" value="2_5_ligase"/>
    <property type="match status" value="1"/>
</dbReference>
<proteinExistence type="inferred from homology"/>
<organism evidence="4 5">
    <name type="scientific">Candidatus Kerfeldbacteria bacterium CG08_land_8_20_14_0_20_40_16</name>
    <dbReference type="NCBI Taxonomy" id="2014244"/>
    <lineage>
        <taxon>Bacteria</taxon>
        <taxon>Candidatus Kerfeldiibacteriota</taxon>
    </lineage>
</organism>
<keyword evidence="1 2" id="KW-0378">Hydrolase</keyword>
<dbReference type="InterPro" id="IPR004175">
    <property type="entry name" value="RNA_CPDase"/>
</dbReference>
<comment type="similarity">
    <text evidence="2">Belongs to the 2H phosphoesterase superfamily. ThpR family.</text>
</comment>
<dbReference type="Gene3D" id="3.90.1140.10">
    <property type="entry name" value="Cyclic phosphodiesterase"/>
    <property type="match status" value="1"/>
</dbReference>
<protein>
    <recommendedName>
        <fullName evidence="2">RNA 2',3'-cyclic phosphodiesterase</fullName>
        <shortName evidence="2">RNA 2',3'-CPDase</shortName>
        <ecNumber evidence="2">3.1.4.58</ecNumber>
    </recommendedName>
</protein>
<comment type="catalytic activity">
    <reaction evidence="2">
        <text>a 3'-end 2',3'-cyclophospho-ribonucleotide-RNA + H2O = a 3'-end 2'-phospho-ribonucleotide-RNA + H(+)</text>
        <dbReference type="Rhea" id="RHEA:11828"/>
        <dbReference type="Rhea" id="RHEA-COMP:10464"/>
        <dbReference type="Rhea" id="RHEA-COMP:17353"/>
        <dbReference type="ChEBI" id="CHEBI:15377"/>
        <dbReference type="ChEBI" id="CHEBI:15378"/>
        <dbReference type="ChEBI" id="CHEBI:83064"/>
        <dbReference type="ChEBI" id="CHEBI:173113"/>
        <dbReference type="EC" id="3.1.4.58"/>
    </reaction>
</comment>
<dbReference type="SUPFAM" id="SSF55144">
    <property type="entry name" value="LigT-like"/>
    <property type="match status" value="1"/>
</dbReference>
<feature type="short sequence motif" description="HXTX 1" evidence="2">
    <location>
        <begin position="42"/>
        <end position="45"/>
    </location>
</feature>
<name>A0A2H0YWI8_9BACT</name>
<dbReference type="GO" id="GO:0004113">
    <property type="term" value="F:2',3'-cyclic-nucleotide 3'-phosphodiesterase activity"/>
    <property type="evidence" value="ECO:0007669"/>
    <property type="project" value="InterPro"/>
</dbReference>
<accession>A0A2H0YWI8</accession>
<dbReference type="EC" id="3.1.4.58" evidence="2"/>
<evidence type="ECO:0000256" key="1">
    <source>
        <dbReference type="ARBA" id="ARBA00022801"/>
    </source>
</evidence>
<feature type="active site" description="Proton donor" evidence="2">
    <location>
        <position position="42"/>
    </location>
</feature>
<dbReference type="PANTHER" id="PTHR35561:SF1">
    <property type="entry name" value="RNA 2',3'-CYCLIC PHOSPHODIESTERASE"/>
    <property type="match status" value="1"/>
</dbReference>
<comment type="caution">
    <text evidence="4">The sequence shown here is derived from an EMBL/GenBank/DDBJ whole genome shotgun (WGS) entry which is preliminary data.</text>
</comment>
<sequence length="185" mass="21582">MKHRTFVAITPPRSIREKLAGVTEQLKKLNLPIKTTTTSNIHLTLRFLDSLSQEEIKLVDCKLKESFAEEKKFYLDLDSVKLFPSEQNAKVISANLAYNLNLIKLENKVRKSLRQFRFLPDENRRFHSHMTLARITKPLQKEDIKKINNISIKGSWEVKTIELLKSDLSGKTPRYNLLESYLLKE</sequence>
<evidence type="ECO:0000313" key="4">
    <source>
        <dbReference type="EMBL" id="PIS42093.1"/>
    </source>
</evidence>
<dbReference type="AlphaFoldDB" id="A0A2H0YWI8"/>
<evidence type="ECO:0000313" key="5">
    <source>
        <dbReference type="Proteomes" id="UP000231542"/>
    </source>
</evidence>
<dbReference type="GO" id="GO:0008664">
    <property type="term" value="F:RNA 2',3'-cyclic 3'-phosphodiesterase activity"/>
    <property type="evidence" value="ECO:0007669"/>
    <property type="project" value="UniProtKB-EC"/>
</dbReference>